<accession>A0A9K3GI18</accession>
<name>A0A9K3GI18_9EUKA</name>
<dbReference type="GO" id="GO:0008270">
    <property type="term" value="F:zinc ion binding"/>
    <property type="evidence" value="ECO:0007669"/>
    <property type="project" value="UniProtKB-KW"/>
</dbReference>
<feature type="compositionally biased region" description="Low complexity" evidence="2">
    <location>
        <begin position="428"/>
        <end position="441"/>
    </location>
</feature>
<dbReference type="InterPro" id="IPR039903">
    <property type="entry name" value="Zswim2"/>
</dbReference>
<organism evidence="5 6">
    <name type="scientific">Kipferlia bialata</name>
    <dbReference type="NCBI Taxonomy" id="797122"/>
    <lineage>
        <taxon>Eukaryota</taxon>
        <taxon>Metamonada</taxon>
        <taxon>Carpediemonas-like organisms</taxon>
        <taxon>Kipferlia</taxon>
    </lineage>
</organism>
<evidence type="ECO:0000313" key="6">
    <source>
        <dbReference type="Proteomes" id="UP000265618"/>
    </source>
</evidence>
<dbReference type="OrthoDB" id="8062037at2759"/>
<dbReference type="InterPro" id="IPR001841">
    <property type="entry name" value="Znf_RING"/>
</dbReference>
<feature type="compositionally biased region" description="Basic and acidic residues" evidence="2">
    <location>
        <begin position="112"/>
        <end position="124"/>
    </location>
</feature>
<dbReference type="PANTHER" id="PTHR21540">
    <property type="entry name" value="RING FINGER AND SWIM DOMAIN-CONTAINING PROTEIN 2"/>
    <property type="match status" value="1"/>
</dbReference>
<dbReference type="Proteomes" id="UP000265618">
    <property type="component" value="Unassembled WGS sequence"/>
</dbReference>
<evidence type="ECO:0000256" key="1">
    <source>
        <dbReference type="PROSITE-ProRule" id="PRU00175"/>
    </source>
</evidence>
<feature type="domain" description="SWIM-type" evidence="4">
    <location>
        <begin position="47"/>
        <end position="79"/>
    </location>
</feature>
<reference evidence="5 6" key="1">
    <citation type="journal article" date="2018" name="PLoS ONE">
        <title>The draft genome of Kipferlia bialata reveals reductive genome evolution in fornicate parasites.</title>
        <authorList>
            <person name="Tanifuji G."/>
            <person name="Takabayashi S."/>
            <person name="Kume K."/>
            <person name="Takagi M."/>
            <person name="Nakayama T."/>
            <person name="Kamikawa R."/>
            <person name="Inagaki Y."/>
            <person name="Hashimoto T."/>
        </authorList>
    </citation>
    <scope>NUCLEOTIDE SEQUENCE [LARGE SCALE GENOMIC DNA]</scope>
    <source>
        <strain evidence="5">NY0173</strain>
    </source>
</reference>
<evidence type="ECO:0000313" key="5">
    <source>
        <dbReference type="EMBL" id="GIQ84674.1"/>
    </source>
</evidence>
<keyword evidence="6" id="KW-1185">Reference proteome</keyword>
<dbReference type="GO" id="GO:0061630">
    <property type="term" value="F:ubiquitin protein ligase activity"/>
    <property type="evidence" value="ECO:0007669"/>
    <property type="project" value="InterPro"/>
</dbReference>
<evidence type="ECO:0000256" key="2">
    <source>
        <dbReference type="SAM" id="MobiDB-lite"/>
    </source>
</evidence>
<proteinExistence type="predicted"/>
<dbReference type="PANTHER" id="PTHR21540:SF3">
    <property type="entry name" value="E3 UBIQUITIN-PROTEIN LIGASE ZSWIM2"/>
    <property type="match status" value="1"/>
</dbReference>
<evidence type="ECO:0000259" key="3">
    <source>
        <dbReference type="PROSITE" id="PS50089"/>
    </source>
</evidence>
<feature type="region of interest" description="Disordered" evidence="2">
    <location>
        <begin position="110"/>
        <end position="133"/>
    </location>
</feature>
<dbReference type="AlphaFoldDB" id="A0A9K3GI18"/>
<gene>
    <name evidence="5" type="ORF">KIPB_006215</name>
</gene>
<comment type="caution">
    <text evidence="5">The sequence shown here is derived from an EMBL/GenBank/DDBJ whole genome shotgun (WGS) entry which is preliminary data.</text>
</comment>
<evidence type="ECO:0000259" key="4">
    <source>
        <dbReference type="PROSITE" id="PS50966"/>
    </source>
</evidence>
<feature type="compositionally biased region" description="Low complexity" evidence="2">
    <location>
        <begin position="374"/>
        <end position="391"/>
    </location>
</feature>
<dbReference type="SUPFAM" id="SSF57850">
    <property type="entry name" value="RING/U-box"/>
    <property type="match status" value="1"/>
</dbReference>
<feature type="region of interest" description="Disordered" evidence="2">
    <location>
        <begin position="302"/>
        <end position="339"/>
    </location>
</feature>
<feature type="domain" description="RING-type" evidence="3">
    <location>
        <begin position="150"/>
        <end position="198"/>
    </location>
</feature>
<dbReference type="PROSITE" id="PS50089">
    <property type="entry name" value="ZF_RING_2"/>
    <property type="match status" value="1"/>
</dbReference>
<dbReference type="EMBL" id="BDIP01001571">
    <property type="protein sequence ID" value="GIQ84674.1"/>
    <property type="molecule type" value="Genomic_DNA"/>
</dbReference>
<feature type="region of interest" description="Disordered" evidence="2">
    <location>
        <begin position="511"/>
        <end position="560"/>
    </location>
</feature>
<keyword evidence="1" id="KW-0863">Zinc-finger</keyword>
<feature type="compositionally biased region" description="Low complexity" evidence="2">
    <location>
        <begin position="478"/>
        <end position="488"/>
    </location>
</feature>
<keyword evidence="1" id="KW-0862">Zinc</keyword>
<feature type="region of interest" description="Disordered" evidence="2">
    <location>
        <begin position="355"/>
        <end position="488"/>
    </location>
</feature>
<feature type="compositionally biased region" description="Polar residues" evidence="2">
    <location>
        <begin position="547"/>
        <end position="560"/>
    </location>
</feature>
<sequence length="560" mass="60812">MFVRVPSDETSELLRKVADREVRFFIVGKNGPSCFVLRPSRQSNKTVTVSLGSPNHCTCPIGRRTHYCAHIAFVLVRALGVPKENYLVWQKTLSSRQLDEVLSHRNRVMARQTEHASHREREASTGDLTASQGAVNQGCPEKPLEEGDSCPVCYENLTMADARQYCTCCGNSMHQHCVNLWLHHCAVSTKIPRCMFCREAWRPAKGSEATQPCRGTRRPVRLCTKCILTTGHEKMHRRWAFHTPKGSTRRMCLKKVLNLPCGHLVHCGCDQYFYDKSTGRDVCPECDIPLIPKWLRGSNLEVVRKPKPKPEGEREGERQGDMAHSPTQTPRGLRDSSPLSLGLDAGLLVVTNGVEREREHASEGGRPNTRVLGRSRSTSSLARSSSTSALRDGTAPHTLRRNESLMGLAVDHDHEMGRGREIERGTRTRGSVGSRGGATRSKPPRHGGSTRLPPLNRGRTVGGSTVQPGTAGFGNRRVPPGSLSASVGSVSSLPLTSVSMGSGLAALSGPLGGVGETSGTSRVSKASKASRGRIPSRHAPTGLDLSVTGTGLSLSGNIQR</sequence>
<keyword evidence="1" id="KW-0479">Metal-binding</keyword>
<feature type="compositionally biased region" description="Basic and acidic residues" evidence="2">
    <location>
        <begin position="410"/>
        <end position="426"/>
    </location>
</feature>
<protein>
    <submittedName>
        <fullName evidence="5">Uncharacterized protein</fullName>
    </submittedName>
</protein>
<feature type="compositionally biased region" description="Basic and acidic residues" evidence="2">
    <location>
        <begin position="302"/>
        <end position="321"/>
    </location>
</feature>
<dbReference type="PROSITE" id="PS50966">
    <property type="entry name" value="ZF_SWIM"/>
    <property type="match status" value="1"/>
</dbReference>
<dbReference type="InterPro" id="IPR007527">
    <property type="entry name" value="Znf_SWIM"/>
</dbReference>